<evidence type="ECO:0000313" key="6">
    <source>
        <dbReference type="Proteomes" id="UP000649604"/>
    </source>
</evidence>
<protein>
    <submittedName>
        <fullName evidence="5">ABC transporter substrate-binding protein</fullName>
    </submittedName>
</protein>
<gene>
    <name evidence="5" type="ORF">GF339_00085</name>
</gene>
<dbReference type="InterPro" id="IPR051010">
    <property type="entry name" value="BCAA_transport"/>
</dbReference>
<dbReference type="InterPro" id="IPR028081">
    <property type="entry name" value="Leu-bd"/>
</dbReference>
<evidence type="ECO:0000256" key="3">
    <source>
        <dbReference type="SAM" id="SignalP"/>
    </source>
</evidence>
<name>A0A9D5JST0_9BACT</name>
<proteinExistence type="inferred from homology"/>
<feature type="domain" description="Leucine-binding protein" evidence="4">
    <location>
        <begin position="29"/>
        <end position="352"/>
    </location>
</feature>
<dbReference type="CDD" id="cd06336">
    <property type="entry name" value="PBP1_ABC_ligand_binding-like"/>
    <property type="match status" value="1"/>
</dbReference>
<sequence length="396" mass="42995">MFKKILVVVVVACFLVPHAFAAGEPEGEPIKIGVLGVMSGHAASWGLVCKYCAEANAKIYNEQGGVLIDGVRHKIEVVSVDTKQDPKIAVTGAERLVYQEGIKYIIGPNVDNTAVSVAPVMEDGGAMYIPYCFNRSVFSPPHNNAILGMIASYQSGPIIYKYMMENHGVKTIAFIARNQPDPLNQRKEGVEAAKKLGLEITSWEDTYEPGTTDFFPVMTKVIAGNPDQIVLSGVSPGDAPLLLKAARQLGYEGYITTETAHDINVLNEVAGEYAEGFISVGGASSPAIASEYMNDFVKVYEEVAGEWNDEAGTKVYALPMIIYTLQEAGAGALEDVELFKEAIPEVAVKNPYLKEEKTLRYVGEEYFGQPHQIGVPLVVNIVKDGKFEMLFVGTVE</sequence>
<dbReference type="EMBL" id="WJJP01000002">
    <property type="protein sequence ID" value="MBD3322946.1"/>
    <property type="molecule type" value="Genomic_DNA"/>
</dbReference>
<evidence type="ECO:0000259" key="4">
    <source>
        <dbReference type="Pfam" id="PF13458"/>
    </source>
</evidence>
<reference evidence="5" key="1">
    <citation type="submission" date="2019-11" db="EMBL/GenBank/DDBJ databases">
        <title>Microbial mats filling the niche in hypersaline microbial mats.</title>
        <authorList>
            <person name="Wong H.L."/>
            <person name="Macleod F.I."/>
            <person name="White R.A. III"/>
            <person name="Burns B.P."/>
        </authorList>
    </citation>
    <scope>NUCLEOTIDE SEQUENCE</scope>
    <source>
        <strain evidence="5">Rbin_158</strain>
    </source>
</reference>
<comment type="similarity">
    <text evidence="1">Belongs to the leucine-binding protein family.</text>
</comment>
<dbReference type="Proteomes" id="UP000649604">
    <property type="component" value="Unassembled WGS sequence"/>
</dbReference>
<feature type="signal peptide" evidence="3">
    <location>
        <begin position="1"/>
        <end position="21"/>
    </location>
</feature>
<evidence type="ECO:0000256" key="1">
    <source>
        <dbReference type="ARBA" id="ARBA00010062"/>
    </source>
</evidence>
<dbReference type="PANTHER" id="PTHR30483:SF6">
    <property type="entry name" value="PERIPLASMIC BINDING PROTEIN OF ABC TRANSPORTER FOR NATURAL AMINO ACIDS"/>
    <property type="match status" value="1"/>
</dbReference>
<accession>A0A9D5JST0</accession>
<feature type="chain" id="PRO_5038548147" evidence="3">
    <location>
        <begin position="22"/>
        <end position="396"/>
    </location>
</feature>
<dbReference type="Pfam" id="PF13458">
    <property type="entry name" value="Peripla_BP_6"/>
    <property type="match status" value="1"/>
</dbReference>
<comment type="caution">
    <text evidence="5">The sequence shown here is derived from an EMBL/GenBank/DDBJ whole genome shotgun (WGS) entry which is preliminary data.</text>
</comment>
<dbReference type="Gene3D" id="3.40.50.2300">
    <property type="match status" value="2"/>
</dbReference>
<dbReference type="AlphaFoldDB" id="A0A9D5JST0"/>
<evidence type="ECO:0000313" key="5">
    <source>
        <dbReference type="EMBL" id="MBD3322946.1"/>
    </source>
</evidence>
<dbReference type="SUPFAM" id="SSF53822">
    <property type="entry name" value="Periplasmic binding protein-like I"/>
    <property type="match status" value="1"/>
</dbReference>
<evidence type="ECO:0000256" key="2">
    <source>
        <dbReference type="ARBA" id="ARBA00022729"/>
    </source>
</evidence>
<dbReference type="InterPro" id="IPR028082">
    <property type="entry name" value="Peripla_BP_I"/>
</dbReference>
<keyword evidence="2 3" id="KW-0732">Signal</keyword>
<dbReference type="PANTHER" id="PTHR30483">
    <property type="entry name" value="LEUCINE-SPECIFIC-BINDING PROTEIN"/>
    <property type="match status" value="1"/>
</dbReference>
<organism evidence="5 6">
    <name type="scientific">candidate division KSB3 bacterium</name>
    <dbReference type="NCBI Taxonomy" id="2044937"/>
    <lineage>
        <taxon>Bacteria</taxon>
        <taxon>candidate division KSB3</taxon>
    </lineage>
</organism>